<gene>
    <name evidence="4" type="primary">LOC110736146</name>
</gene>
<dbReference type="AlphaFoldDB" id="A0A803KM01"/>
<feature type="repeat" description="PPR" evidence="3">
    <location>
        <begin position="181"/>
        <end position="215"/>
    </location>
</feature>
<dbReference type="InterPro" id="IPR002885">
    <property type="entry name" value="PPR_rpt"/>
</dbReference>
<dbReference type="OMA" id="FRWMREV"/>
<feature type="repeat" description="PPR" evidence="3">
    <location>
        <begin position="150"/>
        <end position="180"/>
    </location>
</feature>
<evidence type="ECO:0008006" key="6">
    <source>
        <dbReference type="Google" id="ProtNLM"/>
    </source>
</evidence>
<dbReference type="GeneID" id="110736146"/>
<keyword evidence="1" id="KW-0677">Repeat</keyword>
<dbReference type="Pfam" id="PF13812">
    <property type="entry name" value="PPR_3"/>
    <property type="match status" value="1"/>
</dbReference>
<keyword evidence="5" id="KW-1185">Reference proteome</keyword>
<organism evidence="4 5">
    <name type="scientific">Chenopodium quinoa</name>
    <name type="common">Quinoa</name>
    <dbReference type="NCBI Taxonomy" id="63459"/>
    <lineage>
        <taxon>Eukaryota</taxon>
        <taxon>Viridiplantae</taxon>
        <taxon>Streptophyta</taxon>
        <taxon>Embryophyta</taxon>
        <taxon>Tracheophyta</taxon>
        <taxon>Spermatophyta</taxon>
        <taxon>Magnoliopsida</taxon>
        <taxon>eudicotyledons</taxon>
        <taxon>Gunneridae</taxon>
        <taxon>Pentapetalae</taxon>
        <taxon>Caryophyllales</taxon>
        <taxon>Chenopodiaceae</taxon>
        <taxon>Chenopodioideae</taxon>
        <taxon>Atripliceae</taxon>
        <taxon>Chenopodium</taxon>
    </lineage>
</organism>
<protein>
    <recommendedName>
        <fullName evidence="6">Pentatricopeptide repeat-containing protein</fullName>
    </recommendedName>
</protein>
<dbReference type="KEGG" id="cqi:110736146"/>
<dbReference type="GO" id="GO:0005737">
    <property type="term" value="C:cytoplasm"/>
    <property type="evidence" value="ECO:0007669"/>
    <property type="project" value="UniProtKB-ARBA"/>
</dbReference>
<evidence type="ECO:0000256" key="3">
    <source>
        <dbReference type="PROSITE-ProRule" id="PRU00708"/>
    </source>
</evidence>
<reference evidence="4" key="2">
    <citation type="submission" date="2021-03" db="UniProtKB">
        <authorList>
            <consortium name="EnsemblPlants"/>
        </authorList>
    </citation>
    <scope>IDENTIFICATION</scope>
</reference>
<feature type="repeat" description="PPR" evidence="3">
    <location>
        <begin position="423"/>
        <end position="457"/>
    </location>
</feature>
<comment type="similarity">
    <text evidence="2">Belongs to the PPR family. PCMP-E subfamily.</text>
</comment>
<dbReference type="Pfam" id="PF12854">
    <property type="entry name" value="PPR_1"/>
    <property type="match status" value="1"/>
</dbReference>
<evidence type="ECO:0000313" key="5">
    <source>
        <dbReference type="Proteomes" id="UP000596660"/>
    </source>
</evidence>
<dbReference type="PANTHER" id="PTHR47926">
    <property type="entry name" value="PENTATRICOPEPTIDE REPEAT-CONTAINING PROTEIN"/>
    <property type="match status" value="1"/>
</dbReference>
<reference evidence="4" key="1">
    <citation type="journal article" date="2017" name="Nature">
        <title>The genome of Chenopodium quinoa.</title>
        <authorList>
            <person name="Jarvis D.E."/>
            <person name="Ho Y.S."/>
            <person name="Lightfoot D.J."/>
            <person name="Schmoeckel S.M."/>
            <person name="Li B."/>
            <person name="Borm T.J.A."/>
            <person name="Ohyanagi H."/>
            <person name="Mineta K."/>
            <person name="Michell C.T."/>
            <person name="Saber N."/>
            <person name="Kharbatia N.M."/>
            <person name="Rupper R.R."/>
            <person name="Sharp A.R."/>
            <person name="Dally N."/>
            <person name="Boughton B.A."/>
            <person name="Woo Y.H."/>
            <person name="Gao G."/>
            <person name="Schijlen E.G.W.M."/>
            <person name="Guo X."/>
            <person name="Momin A.A."/>
            <person name="Negrao S."/>
            <person name="Al-Babili S."/>
            <person name="Gehring C."/>
            <person name="Roessner U."/>
            <person name="Jung C."/>
            <person name="Murphy K."/>
            <person name="Arold S.T."/>
            <person name="Gojobori T."/>
            <person name="van der Linden C.G."/>
            <person name="van Loo E.N."/>
            <person name="Jellen E.N."/>
            <person name="Maughan P.J."/>
            <person name="Tester M."/>
        </authorList>
    </citation>
    <scope>NUCLEOTIDE SEQUENCE [LARGE SCALE GENOMIC DNA]</scope>
    <source>
        <strain evidence="4">cv. PI 614886</strain>
    </source>
</reference>
<dbReference type="Proteomes" id="UP000596660">
    <property type="component" value="Unplaced"/>
</dbReference>
<dbReference type="SUPFAM" id="SSF81901">
    <property type="entry name" value="HCP-like"/>
    <property type="match status" value="1"/>
</dbReference>
<dbReference type="Pfam" id="PF01535">
    <property type="entry name" value="PPR"/>
    <property type="match status" value="2"/>
</dbReference>
<dbReference type="SMR" id="A0A803KM01"/>
<dbReference type="RefSeq" id="XP_021771991.1">
    <property type="nucleotide sequence ID" value="XM_021916299.1"/>
</dbReference>
<dbReference type="Gene3D" id="1.25.40.10">
    <property type="entry name" value="Tetratricopeptide repeat domain"/>
    <property type="match status" value="3"/>
</dbReference>
<dbReference type="InterPro" id="IPR046960">
    <property type="entry name" value="PPR_At4g14850-like_plant"/>
</dbReference>
<proteinExistence type="inferred from homology"/>
<dbReference type="PROSITE" id="PS51375">
    <property type="entry name" value="PPR"/>
    <property type="match status" value="7"/>
</dbReference>
<feature type="repeat" description="PPR" evidence="3">
    <location>
        <begin position="251"/>
        <end position="285"/>
    </location>
</feature>
<name>A0A803KM01_CHEQI</name>
<dbReference type="GO" id="GO:0003723">
    <property type="term" value="F:RNA binding"/>
    <property type="evidence" value="ECO:0007669"/>
    <property type="project" value="InterPro"/>
</dbReference>
<dbReference type="OrthoDB" id="185373at2759"/>
<dbReference type="NCBIfam" id="TIGR00756">
    <property type="entry name" value="PPR"/>
    <property type="match status" value="7"/>
</dbReference>
<dbReference type="Pfam" id="PF13041">
    <property type="entry name" value="PPR_2"/>
    <property type="match status" value="4"/>
</dbReference>
<feature type="repeat" description="PPR" evidence="3">
    <location>
        <begin position="80"/>
        <end position="114"/>
    </location>
</feature>
<feature type="repeat" description="PPR" evidence="3">
    <location>
        <begin position="216"/>
        <end position="250"/>
    </location>
</feature>
<dbReference type="FunFam" id="1.25.40.10:FF:000797">
    <property type="entry name" value="Pentatricopeptide repeat-containing protein chloroplastic"/>
    <property type="match status" value="1"/>
</dbReference>
<evidence type="ECO:0000256" key="2">
    <source>
        <dbReference type="ARBA" id="ARBA00061659"/>
    </source>
</evidence>
<dbReference type="Gramene" id="AUR62000057-RA">
    <property type="protein sequence ID" value="AUR62000057-RA:cds"/>
    <property type="gene ID" value="AUR62000057"/>
</dbReference>
<dbReference type="InterPro" id="IPR046848">
    <property type="entry name" value="E_motif"/>
</dbReference>
<dbReference type="Pfam" id="PF20431">
    <property type="entry name" value="E_motif"/>
    <property type="match status" value="1"/>
</dbReference>
<feature type="repeat" description="PPR" evidence="3">
    <location>
        <begin position="352"/>
        <end position="386"/>
    </location>
</feature>
<accession>A0A803KM01</accession>
<evidence type="ECO:0000313" key="4">
    <source>
        <dbReference type="EnsemblPlants" id="AUR62000057-RA:cds"/>
    </source>
</evidence>
<sequence>MKLSALFRPYKLSYDELCSVLQRCTKSKSSNLAKQVHGMLIISGIDMSRMSLDAKILGVYASCGNLRYAHQLFDKMLNPNVFAFNWMISVMAFHGNCEEAIGYFSLMQKMGTLPNKYTLSFVLKACVGLLDLNKGMEVHAVMNKMGFECDVLVCNALVDMYCKCGKMQYARRVFDRILCKDVASWTSMISGYSNVGKLDEAIGLFEQMKLEGLEPNDFTWSALINGYAQSGDRDGALVLFSRMTREGLCCDLITWNALISGFSRSNQPFEALKLFRDMLVAGIRPNYVTVTGLLPACGLMGSVQRGRELHGLIYRLSLDVNVYVASALIDMYSKSGSFKAARTVFEGTRVRNVALWNVIIGCLGKNGVVHESLRLFEEMQEQGFQPNEVTLVCVLSACSHGGLVEKAMEIFRSMKDIYQVEANKEHYACVVDLLCRAGDVEEAYELIKRMPMEATESIVGAFFNGCSVHGRKDLAEKMADDLLKVASKKPGALVTLSNIHAAGEEWQEVQNVRKLMKGKGVYKKPGFSLVDRGNSSLLKS</sequence>
<dbReference type="GO" id="GO:0009451">
    <property type="term" value="P:RNA modification"/>
    <property type="evidence" value="ECO:0007669"/>
    <property type="project" value="InterPro"/>
</dbReference>
<evidence type="ECO:0000256" key="1">
    <source>
        <dbReference type="ARBA" id="ARBA00022737"/>
    </source>
</evidence>
<dbReference type="InterPro" id="IPR011990">
    <property type="entry name" value="TPR-like_helical_dom_sf"/>
</dbReference>
<dbReference type="PANTHER" id="PTHR47926:SF453">
    <property type="entry name" value="PENTATRICOPEPTIDE REPEAT (PPR) SUPERFAMILY PROTEIN"/>
    <property type="match status" value="1"/>
</dbReference>
<dbReference type="FunFam" id="1.25.40.10:FF:000344">
    <property type="entry name" value="Pentatricopeptide repeat-containing protein"/>
    <property type="match status" value="2"/>
</dbReference>
<dbReference type="EnsemblPlants" id="AUR62000057-RA">
    <property type="protein sequence ID" value="AUR62000057-RA:cds"/>
    <property type="gene ID" value="AUR62000057"/>
</dbReference>